<feature type="transmembrane region" description="Helical" evidence="1">
    <location>
        <begin position="305"/>
        <end position="327"/>
    </location>
</feature>
<feature type="transmembrane region" description="Helical" evidence="1">
    <location>
        <begin position="765"/>
        <end position="791"/>
    </location>
</feature>
<dbReference type="EMBL" id="QZAV01000570">
    <property type="protein sequence ID" value="THX23622.1"/>
    <property type="molecule type" value="Genomic_DNA"/>
</dbReference>
<name>A0A4S9DRI3_AURPU</name>
<dbReference type="AlphaFoldDB" id="A0A4S9DRI3"/>
<dbReference type="Proteomes" id="UP000308953">
    <property type="component" value="Unassembled WGS sequence"/>
</dbReference>
<dbReference type="InterPro" id="IPR021840">
    <property type="entry name" value="DUF3433"/>
</dbReference>
<feature type="transmembrane region" description="Helical" evidence="1">
    <location>
        <begin position="194"/>
        <end position="215"/>
    </location>
</feature>
<evidence type="ECO:0008006" key="4">
    <source>
        <dbReference type="Google" id="ProtNLM"/>
    </source>
</evidence>
<feature type="transmembrane region" description="Helical" evidence="1">
    <location>
        <begin position="42"/>
        <end position="62"/>
    </location>
</feature>
<comment type="caution">
    <text evidence="2">The sequence shown here is derived from an EMBL/GenBank/DDBJ whole genome shotgun (WGS) entry which is preliminary data.</text>
</comment>
<gene>
    <name evidence="2" type="ORF">D6D10_10288</name>
</gene>
<reference evidence="2 3" key="1">
    <citation type="submission" date="2018-10" db="EMBL/GenBank/DDBJ databases">
        <title>Fifty Aureobasidium pullulans genomes reveal a recombining polyextremotolerant generalist.</title>
        <authorList>
            <person name="Gostincar C."/>
            <person name="Turk M."/>
            <person name="Zajc J."/>
            <person name="Gunde-Cimerman N."/>
        </authorList>
    </citation>
    <scope>NUCLEOTIDE SEQUENCE [LARGE SCALE GENOMIC DNA]</scope>
    <source>
        <strain evidence="2 3">EXF-9785</strain>
    </source>
</reference>
<keyword evidence="1" id="KW-0472">Membrane</keyword>
<feature type="transmembrane region" description="Helical" evidence="1">
    <location>
        <begin position="153"/>
        <end position="174"/>
    </location>
</feature>
<evidence type="ECO:0000256" key="1">
    <source>
        <dbReference type="SAM" id="Phobius"/>
    </source>
</evidence>
<keyword evidence="1" id="KW-1133">Transmembrane helix</keyword>
<evidence type="ECO:0000313" key="2">
    <source>
        <dbReference type="EMBL" id="THX23622.1"/>
    </source>
</evidence>
<dbReference type="PANTHER" id="PTHR37544">
    <property type="entry name" value="SPRAY-RELATED"/>
    <property type="match status" value="1"/>
</dbReference>
<protein>
    <recommendedName>
        <fullName evidence="4">Transmembrane protein</fullName>
    </recommendedName>
</protein>
<accession>A0A4S9DRI3</accession>
<sequence length="829" mass="92333">MNRQERSPDDTQVAREEVKHCKMTDKDAAVHNWKPISLRLPFLQFMLLATISTIIILQSLLYKSQTQGGILFAPSIDELSLSVTFGYRYAPTVIAVIYGFLWSWIDHDTKRMEPYFQLCSPGASAEEILLLQYPLDFIAFVPFRAARRKHWSVFSAASASIIVSWTLVPLQAAIFATENQTHAQVLVLLPGFTYAVEALLVLIALCNMSVIHFSVTRKCNFQSDPSAIISHMSATSEDAELLALFDDLINRPSEDLHTALMGSVFSMNNDGKLELQSAPTLNHSSGQKAKQTLQSDKGHPPELQWYSGFLFLAIQLACIAVLGFLFHQARAGSGLPLPSISRFMRQILQNCIPVTLSACLESVWVLLTRHLCELQTSTELRRGKVTSMKSVNPAYMSLPPQLAIFEALRAGHFMLSLLAFVATLASVLTVISSRLFFEHTVRLDIETMLRPLLSLPFRDLNETAPNSKSSKQSGSTQDEFHIALYNAMDLSGLPSWTDPDRFYFPITFTENTQSNVDYTVTTDYFGASLGCHEFSNQTMRDFEDDTGNPARQLEFNIAQLDGSIAVCSIPLPTGAPKNVSGSSSLELAAAAEGSDFCRQNVVAGWWRGYASDQEVEVTNKTMMLCNPMLVTGSAQVNISSTGRVHRPKVLSSINGSLPEYFTTHPSDLILQAHHSIIDKSGIWHNDSSSSDWLNRLMAETFVDNRFLDPNLPPPTFSQAVTIFCAMYNKLFAIFLAHNKDSLFTPSGPTTPPLLPVVQHSFETRIFLSTPAFIVAQTILCIYAFTTMFLYIRRPWWNMHHPPTLIAATFALFAASRAVRETEHTFGEES</sequence>
<evidence type="ECO:0000313" key="3">
    <source>
        <dbReference type="Proteomes" id="UP000308953"/>
    </source>
</evidence>
<proteinExistence type="predicted"/>
<keyword evidence="1" id="KW-0812">Transmembrane</keyword>
<feature type="transmembrane region" description="Helical" evidence="1">
    <location>
        <begin position="87"/>
        <end position="105"/>
    </location>
</feature>
<organism evidence="2 3">
    <name type="scientific">Aureobasidium pullulans</name>
    <name type="common">Black yeast</name>
    <name type="synonym">Pullularia pullulans</name>
    <dbReference type="NCBI Taxonomy" id="5580"/>
    <lineage>
        <taxon>Eukaryota</taxon>
        <taxon>Fungi</taxon>
        <taxon>Dikarya</taxon>
        <taxon>Ascomycota</taxon>
        <taxon>Pezizomycotina</taxon>
        <taxon>Dothideomycetes</taxon>
        <taxon>Dothideomycetidae</taxon>
        <taxon>Dothideales</taxon>
        <taxon>Saccotheciaceae</taxon>
        <taxon>Aureobasidium</taxon>
    </lineage>
</organism>
<dbReference type="PANTHER" id="PTHR37544:SF3">
    <property type="entry name" value="SPRAY"/>
    <property type="match status" value="1"/>
</dbReference>
<dbReference type="Pfam" id="PF11915">
    <property type="entry name" value="DUF3433"/>
    <property type="match status" value="2"/>
</dbReference>